<dbReference type="AlphaFoldDB" id="A0A075AIN1"/>
<gene>
    <name evidence="3" type="ORF">T265_01861</name>
</gene>
<sequence length="267" mass="29587">MSFLGTVTGLVLLLFVATAIDNPSRLPEGILAERSSEESVRKWYFIGGSVPGIVEKSPEDICKEPSTMPDLILLPKQPELSRSASDVSVDWTHSWPCGASVYNIQWDDHRGNVNYETIDGNTTRFTLANISGCVILDVCVNALFADGVDGKVYIQRPEEAYCGQLQDRYVAQDAEILVAEDNSNVHDPKAEKVLRMAQTLTCPILYYVLTFGDQESKSELALPREQCKMIPQMDADEYAVRVTLVTSKSQMRSSPEIKLEGSSQKSD</sequence>
<reference evidence="3 4" key="1">
    <citation type="submission" date="2013-11" db="EMBL/GenBank/DDBJ databases">
        <title>Opisthorchis viverrini - life in the bile duct.</title>
        <authorList>
            <person name="Young N.D."/>
            <person name="Nagarajan N."/>
            <person name="Lin S.J."/>
            <person name="Korhonen P.K."/>
            <person name="Jex A.R."/>
            <person name="Hall R.S."/>
            <person name="Safavi-Hemami H."/>
            <person name="Kaewkong W."/>
            <person name="Bertrand D."/>
            <person name="Gao S."/>
            <person name="Seet Q."/>
            <person name="Wongkham S."/>
            <person name="Teh B.T."/>
            <person name="Wongkham C."/>
            <person name="Intapan P.M."/>
            <person name="Maleewong W."/>
            <person name="Yang X."/>
            <person name="Hu M."/>
            <person name="Wang Z."/>
            <person name="Hofmann A."/>
            <person name="Sternberg P.W."/>
            <person name="Tan P."/>
            <person name="Wang J."/>
            <person name="Gasser R.B."/>
        </authorList>
    </citation>
    <scope>NUCLEOTIDE SEQUENCE [LARGE SCALE GENOMIC DNA]</scope>
</reference>
<evidence type="ECO:0000256" key="2">
    <source>
        <dbReference type="SAM" id="SignalP"/>
    </source>
</evidence>
<accession>A0A075AIN1</accession>
<proteinExistence type="predicted"/>
<organism evidence="3 4">
    <name type="scientific">Opisthorchis viverrini</name>
    <name type="common">Southeast Asian liver fluke</name>
    <dbReference type="NCBI Taxonomy" id="6198"/>
    <lineage>
        <taxon>Eukaryota</taxon>
        <taxon>Metazoa</taxon>
        <taxon>Spiralia</taxon>
        <taxon>Lophotrochozoa</taxon>
        <taxon>Platyhelminthes</taxon>
        <taxon>Trematoda</taxon>
        <taxon>Digenea</taxon>
        <taxon>Opisthorchiida</taxon>
        <taxon>Opisthorchiata</taxon>
        <taxon>Opisthorchiidae</taxon>
        <taxon>Opisthorchis</taxon>
    </lineage>
</organism>
<feature type="chain" id="PRO_5001704664" evidence="2">
    <location>
        <begin position="20"/>
        <end position="267"/>
    </location>
</feature>
<dbReference type="OrthoDB" id="10301477at2759"/>
<evidence type="ECO:0000313" key="4">
    <source>
        <dbReference type="Proteomes" id="UP000054324"/>
    </source>
</evidence>
<dbReference type="Proteomes" id="UP000054324">
    <property type="component" value="Unassembled WGS sequence"/>
</dbReference>
<evidence type="ECO:0000313" key="3">
    <source>
        <dbReference type="EMBL" id="KER31924.1"/>
    </source>
</evidence>
<keyword evidence="2" id="KW-0732">Signal</keyword>
<evidence type="ECO:0000256" key="1">
    <source>
        <dbReference type="SAM" id="MobiDB-lite"/>
    </source>
</evidence>
<feature type="region of interest" description="Disordered" evidence="1">
    <location>
        <begin position="248"/>
        <end position="267"/>
    </location>
</feature>
<name>A0A075AIN1_OPIVI</name>
<dbReference type="KEGG" id="ovi:T265_01861"/>
<dbReference type="RefSeq" id="XP_009164251.1">
    <property type="nucleotide sequence ID" value="XM_009165987.1"/>
</dbReference>
<keyword evidence="4" id="KW-1185">Reference proteome</keyword>
<dbReference type="EMBL" id="KL596639">
    <property type="protein sequence ID" value="KER31924.1"/>
    <property type="molecule type" value="Genomic_DNA"/>
</dbReference>
<protein>
    <submittedName>
        <fullName evidence="3">Uncharacterized protein</fullName>
    </submittedName>
</protein>
<dbReference type="CTD" id="20316049"/>
<feature type="signal peptide" evidence="2">
    <location>
        <begin position="1"/>
        <end position="19"/>
    </location>
</feature>
<dbReference type="GeneID" id="20316049"/>